<dbReference type="InterPro" id="IPR055861">
    <property type="entry name" value="DUF7438"/>
</dbReference>
<evidence type="ECO:0000313" key="1">
    <source>
        <dbReference type="EMBL" id="AWD90540.1"/>
    </source>
</evidence>
<organism evidence="1 2">
    <name type="scientific">Erwinia phage Cronus</name>
    <dbReference type="NCBI Taxonomy" id="2163633"/>
    <lineage>
        <taxon>Viruses</taxon>
        <taxon>Duplodnaviria</taxon>
        <taxon>Heunggongvirae</taxon>
        <taxon>Uroviricota</taxon>
        <taxon>Caudoviricetes</taxon>
        <taxon>Pantevenvirales</taxon>
        <taxon>Straboviridae</taxon>
        <taxon>Tevenvirinae</taxon>
        <taxon>Risoevirus</taxon>
        <taxon>Risoevirus cronus</taxon>
        <taxon>Roskildevirus cronus</taxon>
    </lineage>
</organism>
<evidence type="ECO:0000313" key="2">
    <source>
        <dbReference type="Proteomes" id="UP000246316"/>
    </source>
</evidence>
<proteinExistence type="predicted"/>
<dbReference type="Pfam" id="PF24219">
    <property type="entry name" value="DUF7438"/>
    <property type="match status" value="1"/>
</dbReference>
<name>A0A2S1GME0_9CAUD</name>
<dbReference type="RefSeq" id="YP_010095048.1">
    <property type="nucleotide sequence ID" value="NC_055743.1"/>
</dbReference>
<accession>A0A2S1GME0</accession>
<reference evidence="1" key="1">
    <citation type="submission" date="2018-03" db="EMBL/GenBank/DDBJ databases">
        <title>Phage therapy in agriculture - a green tech approach to combat plant pathogenic bacteria.</title>
        <authorList>
            <person name="Carstens A.B."/>
            <person name="Djurhuus A.M."/>
            <person name="Hansen L.H."/>
        </authorList>
    </citation>
    <scope>NUCLEOTIDE SEQUENCE [LARGE SCALE GENOMIC DNA]</scope>
</reference>
<dbReference type="Proteomes" id="UP000246316">
    <property type="component" value="Segment"/>
</dbReference>
<dbReference type="EMBL" id="MH059636">
    <property type="protein sequence ID" value="AWD90540.1"/>
    <property type="molecule type" value="Genomic_DNA"/>
</dbReference>
<dbReference type="KEGG" id="vg:65112682"/>
<dbReference type="GeneID" id="65112682"/>
<sequence length="54" mass="6480">MTSEQKEQLWNLIDELLDAEFIVDRTDGCDSDWKEVLEDAKRHRTNLQNFIKEL</sequence>
<protein>
    <submittedName>
        <fullName evidence="1">Uncharacterized protein</fullName>
    </submittedName>
</protein>
<keyword evidence="2" id="KW-1185">Reference proteome</keyword>